<reference evidence="2" key="1">
    <citation type="submission" date="2018-11" db="EMBL/GenBank/DDBJ databases">
        <authorList>
            <consortium name="Pathogen Informatics"/>
        </authorList>
    </citation>
    <scope>NUCLEOTIDE SEQUENCE</scope>
</reference>
<dbReference type="AlphaFoldDB" id="A0A3S5BWI6"/>
<gene>
    <name evidence="2" type="ORF">PXEA_LOCUS15116</name>
</gene>
<evidence type="ECO:0000256" key="1">
    <source>
        <dbReference type="SAM" id="MobiDB-lite"/>
    </source>
</evidence>
<keyword evidence="3" id="KW-1185">Reference proteome</keyword>
<comment type="caution">
    <text evidence="2">The sequence shown here is derived from an EMBL/GenBank/DDBJ whole genome shotgun (WGS) entry which is preliminary data.</text>
</comment>
<name>A0A3S5BWI6_9PLAT</name>
<proteinExistence type="predicted"/>
<accession>A0A3S5BWI6</accession>
<evidence type="ECO:0000313" key="2">
    <source>
        <dbReference type="EMBL" id="VEL21676.1"/>
    </source>
</evidence>
<feature type="compositionally biased region" description="Basic and acidic residues" evidence="1">
    <location>
        <begin position="84"/>
        <end position="115"/>
    </location>
</feature>
<evidence type="ECO:0000313" key="3">
    <source>
        <dbReference type="Proteomes" id="UP000784294"/>
    </source>
</evidence>
<dbReference type="EMBL" id="CAAALY010052525">
    <property type="protein sequence ID" value="VEL21676.1"/>
    <property type="molecule type" value="Genomic_DNA"/>
</dbReference>
<organism evidence="2 3">
    <name type="scientific">Protopolystoma xenopodis</name>
    <dbReference type="NCBI Taxonomy" id="117903"/>
    <lineage>
        <taxon>Eukaryota</taxon>
        <taxon>Metazoa</taxon>
        <taxon>Spiralia</taxon>
        <taxon>Lophotrochozoa</taxon>
        <taxon>Platyhelminthes</taxon>
        <taxon>Monogenea</taxon>
        <taxon>Polyopisthocotylea</taxon>
        <taxon>Polystomatidea</taxon>
        <taxon>Polystomatidae</taxon>
        <taxon>Protopolystoma</taxon>
    </lineage>
</organism>
<protein>
    <submittedName>
        <fullName evidence="2">Uncharacterized protein</fullName>
    </submittedName>
</protein>
<feature type="region of interest" description="Disordered" evidence="1">
    <location>
        <begin position="80"/>
        <end position="115"/>
    </location>
</feature>
<sequence>MWSVWEEGALTYGPDAISLPEDHGSAQLPTPVRLAAGLVAGVPRSSTRLWKRKALAGSQVAQANGRQGDDAKVHRVQIRPARLQSEEETRRQEEEQQNDHQAEEDEVKGARRDKLTPASRAAAVALNGNWPAAILFAFVVPSSEPLGRQTLGSRLVRLVDPRYG</sequence>
<dbReference type="Proteomes" id="UP000784294">
    <property type="component" value="Unassembled WGS sequence"/>
</dbReference>